<sequence length="444" mass="49170">MVDREYQQLRFDISEKVRLHPQQPGIKTLVELDLYPDVEIEDQETHLRIHGYLRLAGRYVGDEEDAVDTGEEAAGGDEQAPEVRQEGENMDEIAFVIPVEITLPSDRVDVDRIAAEVESFDYQVLSPFELQIEAVLAIDGLLSDPKKDEAYQDSVVSFSGSSVLSERGGGMDAEEEESPGEVHLIHVDYGGEPAGKREEPDTRAAEIQSLPQESSAAGDVGEDWAESRTEEDGAYPFAVESSSSGESPAEWSPDSPDDIDFGEDAGAEVPDKEGEKRVRDREEAAERDPLSRVRFGFQPEEEDFDEAFQLAKKLLRKPSPDEFGPDRAAADSSAQEETWDEEAGKSEEESAESAEETVSTDVRESEQGTGEEGLHWARQFLGEKEDTFVKMRMVIVQKGESLESLADRYGVSASSILRLNDLESGQLEEGQIVYIPGEERKTAQ</sequence>
<feature type="domain" description="LysM" evidence="2">
    <location>
        <begin position="392"/>
        <end position="435"/>
    </location>
</feature>
<evidence type="ECO:0000259" key="2">
    <source>
        <dbReference type="PROSITE" id="PS51782"/>
    </source>
</evidence>
<evidence type="ECO:0000313" key="4">
    <source>
        <dbReference type="Proteomes" id="UP000237797"/>
    </source>
</evidence>
<feature type="region of interest" description="Disordered" evidence="1">
    <location>
        <begin position="159"/>
        <end position="377"/>
    </location>
</feature>
<evidence type="ECO:0000313" key="3">
    <source>
        <dbReference type="EMBL" id="PRX39477.1"/>
    </source>
</evidence>
<dbReference type="InterPro" id="IPR018392">
    <property type="entry name" value="LysM"/>
</dbReference>
<feature type="compositionally biased region" description="Acidic residues" evidence="1">
    <location>
        <begin position="255"/>
        <end position="266"/>
    </location>
</feature>
<dbReference type="Proteomes" id="UP000237797">
    <property type="component" value="Unassembled WGS sequence"/>
</dbReference>
<protein>
    <submittedName>
        <fullName evidence="3">Stage VI sporulation protein D</fullName>
    </submittedName>
</protein>
<comment type="caution">
    <text evidence="3">The sequence shown here is derived from an EMBL/GenBank/DDBJ whole genome shotgun (WGS) entry which is preliminary data.</text>
</comment>
<name>A0A2T0LBY9_9BACL</name>
<dbReference type="Pfam" id="PF01476">
    <property type="entry name" value="LysM"/>
    <property type="match status" value="1"/>
</dbReference>
<reference evidence="3 4" key="1">
    <citation type="submission" date="2018-03" db="EMBL/GenBank/DDBJ databases">
        <title>Genomic Encyclopedia of Archaeal and Bacterial Type Strains, Phase II (KMG-II): from individual species to whole genera.</title>
        <authorList>
            <person name="Goeker M."/>
        </authorList>
    </citation>
    <scope>NUCLEOTIDE SEQUENCE [LARGE SCALE GENOMIC DNA]</scope>
    <source>
        <strain evidence="3 4">DSM 44946</strain>
    </source>
</reference>
<feature type="region of interest" description="Disordered" evidence="1">
    <location>
        <begin position="66"/>
        <end position="85"/>
    </location>
</feature>
<keyword evidence="4" id="KW-1185">Reference proteome</keyword>
<dbReference type="PROSITE" id="PS51782">
    <property type="entry name" value="LYSM"/>
    <property type="match status" value="1"/>
</dbReference>
<dbReference type="InterPro" id="IPR048862">
    <property type="entry name" value="SPOCS_spoVID_N"/>
</dbReference>
<dbReference type="Pfam" id="PF20918">
    <property type="entry name" value="SPOCS_spoVID-N"/>
    <property type="match status" value="1"/>
</dbReference>
<dbReference type="EMBL" id="PVNE01000024">
    <property type="protein sequence ID" value="PRX39477.1"/>
    <property type="molecule type" value="Genomic_DNA"/>
</dbReference>
<feature type="compositionally biased region" description="Basic and acidic residues" evidence="1">
    <location>
        <begin position="269"/>
        <end position="291"/>
    </location>
</feature>
<dbReference type="Gene3D" id="3.10.350.10">
    <property type="entry name" value="LysM domain"/>
    <property type="match status" value="1"/>
</dbReference>
<dbReference type="SUPFAM" id="SSF54106">
    <property type="entry name" value="LysM domain"/>
    <property type="match status" value="1"/>
</dbReference>
<dbReference type="CDD" id="cd00118">
    <property type="entry name" value="LysM"/>
    <property type="match status" value="1"/>
</dbReference>
<feature type="compositionally biased region" description="Basic and acidic residues" evidence="1">
    <location>
        <begin position="318"/>
        <end position="329"/>
    </location>
</feature>
<evidence type="ECO:0000256" key="1">
    <source>
        <dbReference type="SAM" id="MobiDB-lite"/>
    </source>
</evidence>
<organism evidence="3 4">
    <name type="scientific">Planifilum fimeticola</name>
    <dbReference type="NCBI Taxonomy" id="201975"/>
    <lineage>
        <taxon>Bacteria</taxon>
        <taxon>Bacillati</taxon>
        <taxon>Bacillota</taxon>
        <taxon>Bacilli</taxon>
        <taxon>Bacillales</taxon>
        <taxon>Thermoactinomycetaceae</taxon>
        <taxon>Planifilum</taxon>
    </lineage>
</organism>
<proteinExistence type="predicted"/>
<gene>
    <name evidence="3" type="ORF">CLV97_12414</name>
</gene>
<dbReference type="InterPro" id="IPR036779">
    <property type="entry name" value="LysM_dom_sf"/>
</dbReference>
<dbReference type="AlphaFoldDB" id="A0A2T0LBY9"/>
<accession>A0A2T0LBY9</accession>
<dbReference type="SMART" id="SM00257">
    <property type="entry name" value="LysM"/>
    <property type="match status" value="1"/>
</dbReference>
<feature type="compositionally biased region" description="Basic and acidic residues" evidence="1">
    <location>
        <begin position="194"/>
        <end position="204"/>
    </location>
</feature>
<feature type="compositionally biased region" description="Low complexity" evidence="1">
    <location>
        <begin position="240"/>
        <end position="252"/>
    </location>
</feature>
<feature type="compositionally biased region" description="Acidic residues" evidence="1">
    <location>
        <begin position="66"/>
        <end position="75"/>
    </location>
</feature>